<organism evidence="4 5">
    <name type="scientific">Spirosoma flavum</name>
    <dbReference type="NCBI Taxonomy" id="2048557"/>
    <lineage>
        <taxon>Bacteria</taxon>
        <taxon>Pseudomonadati</taxon>
        <taxon>Bacteroidota</taxon>
        <taxon>Cytophagia</taxon>
        <taxon>Cytophagales</taxon>
        <taxon>Cytophagaceae</taxon>
        <taxon>Spirosoma</taxon>
    </lineage>
</organism>
<comment type="caution">
    <text evidence="4">The sequence shown here is derived from an EMBL/GenBank/DDBJ whole genome shotgun (WGS) entry which is preliminary data.</text>
</comment>
<accession>A0ABW6ANJ4</accession>
<dbReference type="Pfam" id="PF00486">
    <property type="entry name" value="Trans_reg_C"/>
    <property type="match status" value="1"/>
</dbReference>
<evidence type="ECO:0000313" key="5">
    <source>
        <dbReference type="Proteomes" id="UP001597512"/>
    </source>
</evidence>
<keyword evidence="5" id="KW-1185">Reference proteome</keyword>
<proteinExistence type="predicted"/>
<dbReference type="PROSITE" id="PS51755">
    <property type="entry name" value="OMPR_PHOB"/>
    <property type="match status" value="1"/>
</dbReference>
<dbReference type="Gene3D" id="1.10.10.10">
    <property type="entry name" value="Winged helix-like DNA-binding domain superfamily/Winged helix DNA-binding domain"/>
    <property type="match status" value="1"/>
</dbReference>
<dbReference type="EMBL" id="JBHUOM010000023">
    <property type="protein sequence ID" value="MFD2936194.1"/>
    <property type="molecule type" value="Genomic_DNA"/>
</dbReference>
<dbReference type="Proteomes" id="UP001597512">
    <property type="component" value="Unassembled WGS sequence"/>
</dbReference>
<sequence>MLSRNEIAEHVWNIRFDTGTDLIDVCINSLRKKIDKDFPNKLIHTRKGIGFIKKESHDL</sequence>
<feature type="domain" description="OmpR/PhoB-type" evidence="3">
    <location>
        <begin position="1"/>
        <end position="55"/>
    </location>
</feature>
<gene>
    <name evidence="4" type="ORF">ACFS25_20605</name>
</gene>
<name>A0ABW6ANJ4_9BACT</name>
<evidence type="ECO:0000313" key="4">
    <source>
        <dbReference type="EMBL" id="MFD2936194.1"/>
    </source>
</evidence>
<feature type="DNA-binding region" description="OmpR/PhoB-type" evidence="2">
    <location>
        <begin position="1"/>
        <end position="55"/>
    </location>
</feature>
<protein>
    <submittedName>
        <fullName evidence="4">Winged helix-turn-helix domain-containing protein</fullName>
    </submittedName>
</protein>
<dbReference type="InterPro" id="IPR036388">
    <property type="entry name" value="WH-like_DNA-bd_sf"/>
</dbReference>
<evidence type="ECO:0000256" key="1">
    <source>
        <dbReference type="ARBA" id="ARBA00023125"/>
    </source>
</evidence>
<reference evidence="5" key="1">
    <citation type="journal article" date="2019" name="Int. J. Syst. Evol. Microbiol.">
        <title>The Global Catalogue of Microorganisms (GCM) 10K type strain sequencing project: providing services to taxonomists for standard genome sequencing and annotation.</title>
        <authorList>
            <consortium name="The Broad Institute Genomics Platform"/>
            <consortium name="The Broad Institute Genome Sequencing Center for Infectious Disease"/>
            <person name="Wu L."/>
            <person name="Ma J."/>
        </authorList>
    </citation>
    <scope>NUCLEOTIDE SEQUENCE [LARGE SCALE GENOMIC DNA]</scope>
    <source>
        <strain evidence="5">KCTC 52490</strain>
    </source>
</reference>
<dbReference type="RefSeq" id="WP_381504779.1">
    <property type="nucleotide sequence ID" value="NZ_JBHUOM010000023.1"/>
</dbReference>
<dbReference type="SUPFAM" id="SSF46894">
    <property type="entry name" value="C-terminal effector domain of the bipartite response regulators"/>
    <property type="match status" value="1"/>
</dbReference>
<evidence type="ECO:0000259" key="3">
    <source>
        <dbReference type="PROSITE" id="PS51755"/>
    </source>
</evidence>
<dbReference type="InterPro" id="IPR001867">
    <property type="entry name" value="OmpR/PhoB-type_DNA-bd"/>
</dbReference>
<keyword evidence="1 2" id="KW-0238">DNA-binding</keyword>
<evidence type="ECO:0000256" key="2">
    <source>
        <dbReference type="PROSITE-ProRule" id="PRU01091"/>
    </source>
</evidence>
<dbReference type="InterPro" id="IPR016032">
    <property type="entry name" value="Sig_transdc_resp-reg_C-effctor"/>
</dbReference>
<dbReference type="CDD" id="cd00383">
    <property type="entry name" value="trans_reg_C"/>
    <property type="match status" value="1"/>
</dbReference>